<evidence type="ECO:0000259" key="7">
    <source>
        <dbReference type="PROSITE" id="PS50262"/>
    </source>
</evidence>
<dbReference type="SUPFAM" id="SSF81321">
    <property type="entry name" value="Family A G protein-coupled receptor-like"/>
    <property type="match status" value="1"/>
</dbReference>
<dbReference type="AlphaFoldDB" id="A0A3P6QP34"/>
<dbReference type="OrthoDB" id="5863619at2759"/>
<feature type="transmembrane region" description="Helical" evidence="6">
    <location>
        <begin position="45"/>
        <end position="72"/>
    </location>
</feature>
<proteinExistence type="inferred from homology"/>
<organism evidence="8 9">
    <name type="scientific">Cylicostephanus goldi</name>
    <name type="common">Nematode worm</name>
    <dbReference type="NCBI Taxonomy" id="71465"/>
    <lineage>
        <taxon>Eukaryota</taxon>
        <taxon>Metazoa</taxon>
        <taxon>Ecdysozoa</taxon>
        <taxon>Nematoda</taxon>
        <taxon>Chromadorea</taxon>
        <taxon>Rhabditida</taxon>
        <taxon>Rhabditina</taxon>
        <taxon>Rhabditomorpha</taxon>
        <taxon>Strongyloidea</taxon>
        <taxon>Strongylidae</taxon>
        <taxon>Cylicostephanus</taxon>
    </lineage>
</organism>
<evidence type="ECO:0000313" key="8">
    <source>
        <dbReference type="EMBL" id="VDK52022.1"/>
    </source>
</evidence>
<protein>
    <recommendedName>
        <fullName evidence="7">G-protein coupled receptors family 1 profile domain-containing protein</fullName>
    </recommendedName>
</protein>
<evidence type="ECO:0000313" key="9">
    <source>
        <dbReference type="Proteomes" id="UP000271889"/>
    </source>
</evidence>
<feature type="transmembrane region" description="Helical" evidence="6">
    <location>
        <begin position="12"/>
        <end position="33"/>
    </location>
</feature>
<dbReference type="SMART" id="SM01381">
    <property type="entry name" value="7TM_GPCR_Srsx"/>
    <property type="match status" value="1"/>
</dbReference>
<dbReference type="InterPro" id="IPR019424">
    <property type="entry name" value="7TM_GPCR_Srsx"/>
</dbReference>
<sequence>MARDHRPLPNIILIICICVFGIFGNSMIILATITSKRLRGRCNALICMLAVSDLFCCVYLIHLRVMMLYGWYIQKSDLCYWHSIYGLLAINAGSALGLILGIDRFLAVFWPIRLVASCKICSFTVIPPLSPCEIVETKILELGRKNTYKYAW</sequence>
<evidence type="ECO:0000256" key="3">
    <source>
        <dbReference type="ARBA" id="ARBA00022989"/>
    </source>
</evidence>
<dbReference type="EMBL" id="UYRV01004859">
    <property type="protein sequence ID" value="VDK52022.1"/>
    <property type="molecule type" value="Genomic_DNA"/>
</dbReference>
<gene>
    <name evidence="8" type="ORF">CGOC_LOCUS2227</name>
</gene>
<keyword evidence="4 6" id="KW-0472">Membrane</keyword>
<keyword evidence="5" id="KW-0807">Transducer</keyword>
<keyword evidence="2 5" id="KW-0812">Transmembrane</keyword>
<dbReference type="InterPro" id="IPR000276">
    <property type="entry name" value="GPCR_Rhodpsn"/>
</dbReference>
<reference evidence="8 9" key="1">
    <citation type="submission" date="2018-11" db="EMBL/GenBank/DDBJ databases">
        <authorList>
            <consortium name="Pathogen Informatics"/>
        </authorList>
    </citation>
    <scope>NUCLEOTIDE SEQUENCE [LARGE SCALE GENOMIC DNA]</scope>
</reference>
<dbReference type="PROSITE" id="PS00237">
    <property type="entry name" value="G_PROTEIN_RECEP_F1_1"/>
    <property type="match status" value="1"/>
</dbReference>
<dbReference type="InterPro" id="IPR017452">
    <property type="entry name" value="GPCR_Rhodpsn_7TM"/>
</dbReference>
<keyword evidence="5" id="KW-0297">G-protein coupled receptor</keyword>
<dbReference type="Proteomes" id="UP000271889">
    <property type="component" value="Unassembled WGS sequence"/>
</dbReference>
<name>A0A3P6QP34_CYLGO</name>
<comment type="similarity">
    <text evidence="5">Belongs to the G-protein coupled receptor 1 family.</text>
</comment>
<evidence type="ECO:0000256" key="2">
    <source>
        <dbReference type="ARBA" id="ARBA00022692"/>
    </source>
</evidence>
<dbReference type="InterPro" id="IPR047130">
    <property type="entry name" value="7TM_GPCR_Srsx_nematod"/>
</dbReference>
<dbReference type="PANTHER" id="PTHR23360">
    <property type="entry name" value="G-PROTEIN COUPLED RECEPTORS FAMILY 1 PROFILE DOMAIN-CONTAINING PROTEIN-RELATED"/>
    <property type="match status" value="1"/>
</dbReference>
<dbReference type="Gene3D" id="1.20.1070.10">
    <property type="entry name" value="Rhodopsin 7-helix transmembrane proteins"/>
    <property type="match status" value="1"/>
</dbReference>
<evidence type="ECO:0000256" key="6">
    <source>
        <dbReference type="SAM" id="Phobius"/>
    </source>
</evidence>
<feature type="transmembrane region" description="Helical" evidence="6">
    <location>
        <begin position="84"/>
        <end position="102"/>
    </location>
</feature>
<accession>A0A3P6QP34</accession>
<feature type="domain" description="G-protein coupled receptors family 1 profile" evidence="7">
    <location>
        <begin position="24"/>
        <end position="113"/>
    </location>
</feature>
<comment type="subcellular location">
    <subcellularLocation>
        <location evidence="1">Membrane</location>
    </subcellularLocation>
</comment>
<dbReference type="PANTHER" id="PTHR23360:SF16">
    <property type="entry name" value="G-PROTEIN COUPLED RECEPTORS FAMILY 1 PROFILE DOMAIN-CONTAINING PROTEIN"/>
    <property type="match status" value="1"/>
</dbReference>
<keyword evidence="3 6" id="KW-1133">Transmembrane helix</keyword>
<dbReference type="PROSITE" id="PS50262">
    <property type="entry name" value="G_PROTEIN_RECEP_F1_2"/>
    <property type="match status" value="1"/>
</dbReference>
<evidence type="ECO:0000256" key="1">
    <source>
        <dbReference type="ARBA" id="ARBA00004370"/>
    </source>
</evidence>
<keyword evidence="9" id="KW-1185">Reference proteome</keyword>
<dbReference type="Pfam" id="PF10320">
    <property type="entry name" value="7TM_GPCR_Srsx"/>
    <property type="match status" value="1"/>
</dbReference>
<dbReference type="CDD" id="cd00637">
    <property type="entry name" value="7tm_classA_rhodopsin-like"/>
    <property type="match status" value="1"/>
</dbReference>
<evidence type="ECO:0000256" key="4">
    <source>
        <dbReference type="ARBA" id="ARBA00023136"/>
    </source>
</evidence>
<dbReference type="PRINTS" id="PR00237">
    <property type="entry name" value="GPCRRHODOPSN"/>
</dbReference>
<dbReference type="GO" id="GO:0004930">
    <property type="term" value="F:G protein-coupled receptor activity"/>
    <property type="evidence" value="ECO:0007669"/>
    <property type="project" value="UniProtKB-KW"/>
</dbReference>
<keyword evidence="5" id="KW-0675">Receptor</keyword>
<dbReference type="GO" id="GO:0016020">
    <property type="term" value="C:membrane"/>
    <property type="evidence" value="ECO:0007669"/>
    <property type="project" value="UniProtKB-SubCell"/>
</dbReference>
<evidence type="ECO:0000256" key="5">
    <source>
        <dbReference type="RuleBase" id="RU000688"/>
    </source>
</evidence>